<dbReference type="CDD" id="cd00024">
    <property type="entry name" value="CD_CSD"/>
    <property type="match status" value="1"/>
</dbReference>
<comment type="caution">
    <text evidence="4">The sequence shown here is derived from an EMBL/GenBank/DDBJ whole genome shotgun (WGS) entry which is preliminary data.</text>
</comment>
<evidence type="ECO:0000256" key="1">
    <source>
        <dbReference type="ARBA" id="ARBA00004123"/>
    </source>
</evidence>
<dbReference type="GO" id="GO:0005634">
    <property type="term" value="C:nucleus"/>
    <property type="evidence" value="ECO:0007669"/>
    <property type="project" value="UniProtKB-SubCell"/>
</dbReference>
<dbReference type="SUPFAM" id="SSF54160">
    <property type="entry name" value="Chromo domain-like"/>
    <property type="match status" value="1"/>
</dbReference>
<feature type="domain" description="Chromo" evidence="3">
    <location>
        <begin position="143"/>
        <end position="202"/>
    </location>
</feature>
<dbReference type="SMART" id="SM00298">
    <property type="entry name" value="CHROMO"/>
    <property type="match status" value="1"/>
</dbReference>
<dbReference type="Pfam" id="PF00385">
    <property type="entry name" value="Chromo"/>
    <property type="match status" value="1"/>
</dbReference>
<dbReference type="InterPro" id="IPR051219">
    <property type="entry name" value="Heterochromatin_chromo-domain"/>
</dbReference>
<comment type="subcellular location">
    <subcellularLocation>
        <location evidence="1">Nucleus</location>
    </subcellularLocation>
</comment>
<gene>
    <name evidence="4" type="ORF">LshimejAT787_0500010</name>
</gene>
<reference evidence="4" key="1">
    <citation type="submission" date="2022-07" db="EMBL/GenBank/DDBJ databases">
        <title>The genome of Lyophyllum shimeji provides insight into the initial evolution of ectomycorrhizal fungal genome.</title>
        <authorList>
            <person name="Kobayashi Y."/>
            <person name="Shibata T."/>
            <person name="Hirakawa H."/>
            <person name="Shigenobu S."/>
            <person name="Nishiyama T."/>
            <person name="Yamada A."/>
            <person name="Hasebe M."/>
            <person name="Kawaguchi M."/>
        </authorList>
    </citation>
    <scope>NUCLEOTIDE SEQUENCE</scope>
    <source>
        <strain evidence="4">AT787</strain>
    </source>
</reference>
<accession>A0A9P3PLZ9</accession>
<dbReference type="InterPro" id="IPR000953">
    <property type="entry name" value="Chromo/chromo_shadow_dom"/>
</dbReference>
<protein>
    <submittedName>
        <fullName evidence="4">Encoded by</fullName>
    </submittedName>
</protein>
<keyword evidence="2" id="KW-0539">Nucleus</keyword>
<dbReference type="GO" id="GO:0006338">
    <property type="term" value="P:chromatin remodeling"/>
    <property type="evidence" value="ECO:0007669"/>
    <property type="project" value="UniProtKB-ARBA"/>
</dbReference>
<evidence type="ECO:0000313" key="5">
    <source>
        <dbReference type="Proteomes" id="UP001063166"/>
    </source>
</evidence>
<name>A0A9P3PLZ9_LYOSH</name>
<sequence length="225" mass="26130">MGFQPWLLNSNNEMANEFFERMKLAQEEVKVALAKAKDNMARYYDQCCIPALEYKPGDRVYLDALNIETMCSSKKLSHRYLGPYTVEHQVGPLAYKLRLSRSMSHLHSVFNVIKLHLALPDPISGCHARPPPPPMLINNEEWFNIEDILDSRIFRRKLQYKVKWKGYDYEDASWEPVENVAHARNLVCEFHRRHPDALKQIRGMLFVDLVVLQAARAPVHWGAAL</sequence>
<dbReference type="InterPro" id="IPR023780">
    <property type="entry name" value="Chromo_domain"/>
</dbReference>
<dbReference type="OrthoDB" id="3364639at2759"/>
<dbReference type="PROSITE" id="PS00598">
    <property type="entry name" value="CHROMO_1"/>
    <property type="match status" value="1"/>
</dbReference>
<dbReference type="Gene3D" id="2.40.50.40">
    <property type="match status" value="1"/>
</dbReference>
<dbReference type="InterPro" id="IPR056924">
    <property type="entry name" value="SH3_Tf2-1"/>
</dbReference>
<dbReference type="AlphaFoldDB" id="A0A9P3PLZ9"/>
<dbReference type="EMBL" id="BRPK01000005">
    <property type="protein sequence ID" value="GLB38136.1"/>
    <property type="molecule type" value="Genomic_DNA"/>
</dbReference>
<organism evidence="4 5">
    <name type="scientific">Lyophyllum shimeji</name>
    <name type="common">Hon-shimeji</name>
    <name type="synonym">Tricholoma shimeji</name>
    <dbReference type="NCBI Taxonomy" id="47721"/>
    <lineage>
        <taxon>Eukaryota</taxon>
        <taxon>Fungi</taxon>
        <taxon>Dikarya</taxon>
        <taxon>Basidiomycota</taxon>
        <taxon>Agaricomycotina</taxon>
        <taxon>Agaricomycetes</taxon>
        <taxon>Agaricomycetidae</taxon>
        <taxon>Agaricales</taxon>
        <taxon>Tricholomatineae</taxon>
        <taxon>Lyophyllaceae</taxon>
        <taxon>Lyophyllum</taxon>
    </lineage>
</organism>
<evidence type="ECO:0000313" key="4">
    <source>
        <dbReference type="EMBL" id="GLB38136.1"/>
    </source>
</evidence>
<dbReference type="PROSITE" id="PS50013">
    <property type="entry name" value="CHROMO_2"/>
    <property type="match status" value="1"/>
</dbReference>
<dbReference type="PANTHER" id="PTHR22812">
    <property type="entry name" value="CHROMOBOX PROTEIN"/>
    <property type="match status" value="1"/>
</dbReference>
<evidence type="ECO:0000256" key="2">
    <source>
        <dbReference type="ARBA" id="ARBA00023242"/>
    </source>
</evidence>
<dbReference type="Proteomes" id="UP001063166">
    <property type="component" value="Unassembled WGS sequence"/>
</dbReference>
<evidence type="ECO:0000259" key="3">
    <source>
        <dbReference type="PROSITE" id="PS50013"/>
    </source>
</evidence>
<keyword evidence="5" id="KW-1185">Reference proteome</keyword>
<dbReference type="InterPro" id="IPR016197">
    <property type="entry name" value="Chromo-like_dom_sf"/>
</dbReference>
<dbReference type="InterPro" id="IPR023779">
    <property type="entry name" value="Chromodomain_CS"/>
</dbReference>
<dbReference type="Pfam" id="PF24626">
    <property type="entry name" value="SH3_Tf2-1"/>
    <property type="match status" value="1"/>
</dbReference>
<proteinExistence type="predicted"/>